<dbReference type="Gene3D" id="3.40.449.10">
    <property type="entry name" value="Phosphoenolpyruvate Carboxykinase, domain 1"/>
    <property type="match status" value="1"/>
</dbReference>
<dbReference type="UniPathway" id="UPA00138"/>
<feature type="binding site" evidence="10">
    <location>
        <position position="324"/>
    </location>
    <ligand>
        <name>substrate</name>
    </ligand>
</feature>
<comment type="cofactor">
    <cofactor evidence="10">
        <name>Mn(2+)</name>
        <dbReference type="ChEBI" id="CHEBI:29035"/>
    </cofactor>
    <text evidence="10">Binds 1 Mn(2+) ion per subunit.</text>
</comment>
<comment type="pathway">
    <text evidence="1 10">Carbohydrate biosynthesis; gluconeogenesis.</text>
</comment>
<evidence type="ECO:0000256" key="2">
    <source>
        <dbReference type="ARBA" id="ARBA00006052"/>
    </source>
</evidence>
<dbReference type="GO" id="GO:0046872">
    <property type="term" value="F:metal ion binding"/>
    <property type="evidence" value="ECO:0007669"/>
    <property type="project" value="UniProtKB-KW"/>
</dbReference>
<dbReference type="PATRIC" id="fig|1678840.3.peg.2794"/>
<sequence length="533" mass="58265">MENIGIPGKYGLENYGIKNAGKIYWNAQPAILIAEALKRGEGVLSPEGAIMASTGAHTGRSPKDKFIVDNGTEEEKGIDWTSVNVKISPENYEKIYQKMLGYVQGKDLFVADLEAGADETYRLPIRVITEYAWSNLFANNLFLRPDLSKRPDQIPGFTVICVPGLEAIKGEDGTNSGTFIIVNFLKKIVLIGGSAYAGEIKKSIFSVMNFILPMKGVMTMHCSANVGKDGDTALFFGLSGTGKTTLSSDPERLLIGDDEHGWSDTGIFNFEGGCYAKMIKLSQEHEPLIWNAVHRFSAVLENCVYDEINHEIDFDDDSITENTRGAYPINFIDGIVPEGHAGHPKNVFMLTADASGVLPPISRLTQEQAMYYFMSGYTSKLAGTETGITEPQPSFSTCFGQPFLPLHPSVYAEMLGKKIAEHDSKVWLLNTGWSGGPYGVGSRFKLPYTRAFVRAALTGAFDAVEFEKEPFFGLEIPTSCPGVPSEVLNPRDTWADKAAYDEAAKKLAAAFVKNFAKYEARTSKAIIDAGPKA</sequence>
<keyword evidence="12" id="KW-1185">Reference proteome</keyword>
<evidence type="ECO:0000256" key="5">
    <source>
        <dbReference type="ARBA" id="ARBA00022741"/>
    </source>
</evidence>
<feature type="binding site" evidence="10">
    <location>
        <position position="60"/>
    </location>
    <ligand>
        <name>substrate</name>
    </ligand>
</feature>
<dbReference type="GO" id="GO:0006094">
    <property type="term" value="P:gluconeogenesis"/>
    <property type="evidence" value="ECO:0007669"/>
    <property type="project" value="UniProtKB-UniRule"/>
</dbReference>
<feature type="binding site" evidence="10">
    <location>
        <position position="202"/>
    </location>
    <ligand>
        <name>ATP</name>
        <dbReference type="ChEBI" id="CHEBI:30616"/>
    </ligand>
</feature>
<dbReference type="PANTHER" id="PTHR30031">
    <property type="entry name" value="PHOSPHOENOLPYRUVATE CARBOXYKINASE ATP"/>
    <property type="match status" value="1"/>
</dbReference>
<keyword evidence="11" id="KW-0808">Transferase</keyword>
<accession>A0A0S7BLN2</accession>
<dbReference type="InterPro" id="IPR013035">
    <property type="entry name" value="PEP_carboxykinase_C"/>
</dbReference>
<reference evidence="11" key="1">
    <citation type="journal article" date="2015" name="Genome Announc.">
        <title>Draft Genome Sequence of Anaerolineae Strain TC1, a Novel Isolate from a Methanogenic Wastewater Treatment System.</title>
        <authorList>
            <person name="Matsuura N."/>
            <person name="Tourlousse D.M."/>
            <person name="Sun L."/>
            <person name="Toyonaga M."/>
            <person name="Kuroda K."/>
            <person name="Ohashi A."/>
            <person name="Cruz R."/>
            <person name="Yamaguchi T."/>
            <person name="Sekiguchi Y."/>
        </authorList>
    </citation>
    <scope>NUCLEOTIDE SEQUENCE [LARGE SCALE GENOMIC DNA]</scope>
    <source>
        <strain evidence="11">TC1</strain>
    </source>
</reference>
<keyword evidence="10" id="KW-0464">Manganese</keyword>
<feature type="binding site" evidence="10">
    <location>
        <begin position="237"/>
        <end position="245"/>
    </location>
    <ligand>
        <name>ATP</name>
        <dbReference type="ChEBI" id="CHEBI:30616"/>
    </ligand>
</feature>
<keyword evidence="5 10" id="KW-0547">Nucleotide-binding</keyword>
<feature type="binding site" evidence="10">
    <location>
        <position position="221"/>
    </location>
    <ligand>
        <name>Mn(2+)</name>
        <dbReference type="ChEBI" id="CHEBI:29035"/>
    </ligand>
</feature>
<protein>
    <recommendedName>
        <fullName evidence="3 10">Phosphoenolpyruvate carboxykinase (ATP)</fullName>
        <shortName evidence="10">PCK</shortName>
        <shortName evidence="10">PEP carboxykinase</shortName>
        <shortName evidence="10">PEPCK</shortName>
        <ecNumber evidence="3 10">4.1.1.49</ecNumber>
    </recommendedName>
</protein>
<dbReference type="OrthoDB" id="9806325at2"/>
<keyword evidence="7 10" id="KW-0067">ATP-binding</keyword>
<comment type="similarity">
    <text evidence="2 10">Belongs to the phosphoenolpyruvate carboxykinase (ATP) family.</text>
</comment>
<feature type="binding site" evidence="10">
    <location>
        <position position="202"/>
    </location>
    <ligand>
        <name>substrate</name>
    </ligand>
</feature>
<dbReference type="NCBIfam" id="TIGR00224">
    <property type="entry name" value="pckA"/>
    <property type="match status" value="1"/>
</dbReference>
<feature type="binding site" evidence="10">
    <location>
        <position position="286"/>
    </location>
    <ligand>
        <name>ATP</name>
        <dbReference type="ChEBI" id="CHEBI:30616"/>
    </ligand>
</feature>
<dbReference type="NCBIfam" id="NF006821">
    <property type="entry name" value="PRK09344.1-3"/>
    <property type="match status" value="1"/>
</dbReference>
<dbReference type="RefSeq" id="WP_062282367.1">
    <property type="nucleotide sequence ID" value="NZ_DF968181.1"/>
</dbReference>
<dbReference type="GO" id="GO:0004612">
    <property type="term" value="F:phosphoenolpyruvate carboxykinase (ATP) activity"/>
    <property type="evidence" value="ECO:0007669"/>
    <property type="project" value="UniProtKB-UniRule"/>
</dbReference>
<dbReference type="InterPro" id="IPR015994">
    <property type="entry name" value="PEPCK_ATP_CS"/>
</dbReference>
<keyword evidence="8 10" id="KW-0456">Lyase</keyword>
<dbReference type="InterPro" id="IPR008210">
    <property type="entry name" value="PEP_carboxykinase_N"/>
</dbReference>
<evidence type="ECO:0000256" key="4">
    <source>
        <dbReference type="ARBA" id="ARBA00022432"/>
    </source>
</evidence>
<keyword evidence="11" id="KW-0418">Kinase</keyword>
<dbReference type="GO" id="GO:0005524">
    <property type="term" value="F:ATP binding"/>
    <property type="evidence" value="ECO:0007669"/>
    <property type="project" value="UniProtKB-UniRule"/>
</dbReference>
<dbReference type="SUPFAM" id="SSF68923">
    <property type="entry name" value="PEP carboxykinase N-terminal domain"/>
    <property type="match status" value="1"/>
</dbReference>
<keyword evidence="10" id="KW-0479">Metal-binding</keyword>
<name>A0A0S7BLN2_9CHLR</name>
<dbReference type="HAMAP" id="MF_00453">
    <property type="entry name" value="PEPCK_ATP"/>
    <property type="match status" value="1"/>
</dbReference>
<comment type="catalytic activity">
    <reaction evidence="9 10">
        <text>oxaloacetate + ATP = phosphoenolpyruvate + ADP + CO2</text>
        <dbReference type="Rhea" id="RHEA:18617"/>
        <dbReference type="ChEBI" id="CHEBI:16452"/>
        <dbReference type="ChEBI" id="CHEBI:16526"/>
        <dbReference type="ChEBI" id="CHEBI:30616"/>
        <dbReference type="ChEBI" id="CHEBI:58702"/>
        <dbReference type="ChEBI" id="CHEBI:456216"/>
        <dbReference type="EC" id="4.1.1.49"/>
    </reaction>
</comment>
<dbReference type="STRING" id="1678840.ATC1_131335"/>
<dbReference type="Gene3D" id="3.90.228.20">
    <property type="match status" value="1"/>
</dbReference>
<evidence type="ECO:0000256" key="3">
    <source>
        <dbReference type="ARBA" id="ARBA00012363"/>
    </source>
</evidence>
<feature type="binding site" evidence="10">
    <location>
        <position position="258"/>
    </location>
    <ligand>
        <name>Mn(2+)</name>
        <dbReference type="ChEBI" id="CHEBI:29035"/>
    </ligand>
</feature>
<dbReference type="GO" id="GO:0005829">
    <property type="term" value="C:cytosol"/>
    <property type="evidence" value="ECO:0007669"/>
    <property type="project" value="TreeGrafter"/>
</dbReference>
<dbReference type="EMBL" id="DF968181">
    <property type="protein sequence ID" value="GAP41349.1"/>
    <property type="molecule type" value="Genomic_DNA"/>
</dbReference>
<feature type="binding site" evidence="10">
    <location>
        <position position="324"/>
    </location>
    <ligand>
        <name>ATP</name>
        <dbReference type="ChEBI" id="CHEBI:30616"/>
    </ligand>
</feature>
<feature type="binding site" evidence="10">
    <location>
        <position position="449"/>
    </location>
    <ligand>
        <name>ATP</name>
        <dbReference type="ChEBI" id="CHEBI:30616"/>
    </ligand>
</feature>
<evidence type="ECO:0000256" key="10">
    <source>
        <dbReference type="HAMAP-Rule" id="MF_00453"/>
    </source>
</evidence>
<evidence type="ECO:0000313" key="12">
    <source>
        <dbReference type="Proteomes" id="UP000053370"/>
    </source>
</evidence>
<comment type="function">
    <text evidence="10">Involved in the gluconeogenesis. Catalyzes the conversion of oxaloacetate (OAA) to phosphoenolpyruvate (PEP) through direct phosphoryl transfer between the nucleoside triphosphate and OAA.</text>
</comment>
<comment type="caution">
    <text evidence="10">Lacks conserved residue(s) required for the propagation of feature annotation.</text>
</comment>
<proteinExistence type="inferred from homology"/>
<dbReference type="SUPFAM" id="SSF53795">
    <property type="entry name" value="PEP carboxykinase-like"/>
    <property type="match status" value="1"/>
</dbReference>
<dbReference type="PANTHER" id="PTHR30031:SF0">
    <property type="entry name" value="PHOSPHOENOLPYRUVATE CARBOXYKINASE (ATP)"/>
    <property type="match status" value="1"/>
</dbReference>
<keyword evidence="11" id="KW-0670">Pyruvate</keyword>
<dbReference type="PIRSF" id="PIRSF006294">
    <property type="entry name" value="PEP_crbxkin"/>
    <property type="match status" value="1"/>
</dbReference>
<dbReference type="InterPro" id="IPR001272">
    <property type="entry name" value="PEP_carboxykinase_ATP"/>
</dbReference>
<evidence type="ECO:0000313" key="11">
    <source>
        <dbReference type="EMBL" id="GAP41349.1"/>
    </source>
</evidence>
<feature type="binding site" evidence="10">
    <location>
        <position position="202"/>
    </location>
    <ligand>
        <name>Mn(2+)</name>
        <dbReference type="ChEBI" id="CHEBI:29035"/>
    </ligand>
</feature>
<dbReference type="AlphaFoldDB" id="A0A0S7BLN2"/>
<evidence type="ECO:0000256" key="1">
    <source>
        <dbReference type="ARBA" id="ARBA00004742"/>
    </source>
</evidence>
<feature type="binding site" evidence="10">
    <location>
        <position position="196"/>
    </location>
    <ligand>
        <name>substrate</name>
    </ligand>
</feature>
<organism evidence="11">
    <name type="scientific">Flexilinea flocculi</name>
    <dbReference type="NCBI Taxonomy" id="1678840"/>
    <lineage>
        <taxon>Bacteria</taxon>
        <taxon>Bacillati</taxon>
        <taxon>Chloroflexota</taxon>
        <taxon>Anaerolineae</taxon>
        <taxon>Anaerolineales</taxon>
        <taxon>Anaerolineaceae</taxon>
        <taxon>Flexilinea</taxon>
    </lineage>
</organism>
<dbReference type="Proteomes" id="UP000053370">
    <property type="component" value="Unassembled WGS sequence"/>
</dbReference>
<dbReference type="EC" id="4.1.1.49" evidence="3 10"/>
<evidence type="ECO:0000256" key="9">
    <source>
        <dbReference type="ARBA" id="ARBA00047371"/>
    </source>
</evidence>
<evidence type="ECO:0000256" key="7">
    <source>
        <dbReference type="ARBA" id="ARBA00022840"/>
    </source>
</evidence>
<comment type="subcellular location">
    <subcellularLocation>
        <location evidence="10">Cytoplasm</location>
    </subcellularLocation>
</comment>
<dbReference type="NCBIfam" id="NF006820">
    <property type="entry name" value="PRK09344.1-2"/>
    <property type="match status" value="1"/>
</dbReference>
<keyword evidence="10" id="KW-0963">Cytoplasm</keyword>
<dbReference type="Pfam" id="PF01293">
    <property type="entry name" value="PEPCK_ATP"/>
    <property type="match status" value="1"/>
</dbReference>
<keyword evidence="6 10" id="KW-0210">Decarboxylase</keyword>
<dbReference type="GO" id="GO:0016301">
    <property type="term" value="F:kinase activity"/>
    <property type="evidence" value="ECO:0007669"/>
    <property type="project" value="UniProtKB-KW"/>
</dbReference>
<keyword evidence="4 10" id="KW-0312">Gluconeogenesis</keyword>
<gene>
    <name evidence="10" type="primary">pckA</name>
    <name evidence="11" type="ORF">ATC1_131335</name>
</gene>
<dbReference type="PROSITE" id="PS00532">
    <property type="entry name" value="PEPCK_ATP"/>
    <property type="match status" value="1"/>
</dbReference>
<dbReference type="CDD" id="cd00484">
    <property type="entry name" value="PEPCK_ATP"/>
    <property type="match status" value="1"/>
</dbReference>
<evidence type="ECO:0000256" key="6">
    <source>
        <dbReference type="ARBA" id="ARBA00022793"/>
    </source>
</evidence>
<dbReference type="Gene3D" id="2.170.8.10">
    <property type="entry name" value="Phosphoenolpyruvate Carboxykinase, domain 2"/>
    <property type="match status" value="1"/>
</dbReference>
<feature type="binding site" evidence="10">
    <location>
        <position position="221"/>
    </location>
    <ligand>
        <name>ATP</name>
        <dbReference type="ChEBI" id="CHEBI:30616"/>
    </ligand>
</feature>
<evidence type="ECO:0000256" key="8">
    <source>
        <dbReference type="ARBA" id="ARBA00023239"/>
    </source>
</evidence>